<gene>
    <name evidence="3" type="ORF">QRX50_30075</name>
</gene>
<keyword evidence="4" id="KW-1185">Reference proteome</keyword>
<keyword evidence="1 3" id="KW-0378">Hydrolase</keyword>
<dbReference type="PRINTS" id="PR00412">
    <property type="entry name" value="EPOXHYDRLASE"/>
</dbReference>
<organism evidence="3 4">
    <name type="scientific">Amycolatopsis carbonis</name>
    <dbReference type="NCBI Taxonomy" id="715471"/>
    <lineage>
        <taxon>Bacteria</taxon>
        <taxon>Bacillati</taxon>
        <taxon>Actinomycetota</taxon>
        <taxon>Actinomycetes</taxon>
        <taxon>Pseudonocardiales</taxon>
        <taxon>Pseudonocardiaceae</taxon>
        <taxon>Amycolatopsis</taxon>
    </lineage>
</organism>
<reference evidence="3 4" key="1">
    <citation type="submission" date="2023-06" db="EMBL/GenBank/DDBJ databases">
        <authorList>
            <person name="Oyuntsetseg B."/>
            <person name="Kim S.B."/>
        </authorList>
    </citation>
    <scope>NUCLEOTIDE SEQUENCE [LARGE SCALE GENOMIC DNA]</scope>
    <source>
        <strain evidence="3 4">2-15</strain>
    </source>
</reference>
<evidence type="ECO:0000313" key="3">
    <source>
        <dbReference type="EMBL" id="WIX75722.1"/>
    </source>
</evidence>
<dbReference type="PANTHER" id="PTHR43798:SF31">
    <property type="entry name" value="AB HYDROLASE SUPERFAMILY PROTEIN YCLE"/>
    <property type="match status" value="1"/>
</dbReference>
<dbReference type="EMBL" id="CP127294">
    <property type="protein sequence ID" value="WIX75722.1"/>
    <property type="molecule type" value="Genomic_DNA"/>
</dbReference>
<evidence type="ECO:0000259" key="2">
    <source>
        <dbReference type="Pfam" id="PF00561"/>
    </source>
</evidence>
<feature type="domain" description="AB hydrolase-1" evidence="2">
    <location>
        <begin position="21"/>
        <end position="267"/>
    </location>
</feature>
<protein>
    <submittedName>
        <fullName evidence="3">Alpha/beta fold hydrolase</fullName>
    </submittedName>
</protein>
<dbReference type="Proteomes" id="UP001236014">
    <property type="component" value="Chromosome"/>
</dbReference>
<dbReference type="InterPro" id="IPR050266">
    <property type="entry name" value="AB_hydrolase_sf"/>
</dbReference>
<dbReference type="InterPro" id="IPR000073">
    <property type="entry name" value="AB_hydrolase_1"/>
</dbReference>
<dbReference type="GO" id="GO:0016787">
    <property type="term" value="F:hydrolase activity"/>
    <property type="evidence" value="ECO:0007669"/>
    <property type="project" value="UniProtKB-KW"/>
</dbReference>
<dbReference type="PRINTS" id="PR00111">
    <property type="entry name" value="ABHYDROLASE"/>
</dbReference>
<name>A0A9Y2I9S3_9PSEU</name>
<sequence>MGMIEVDGVRFGYDEAGEGSAVVLLHAGLADRRMWDHQFAALAQHHRVIRYDRRGHGDSHAAEGTVSHHRDLLALMSALGVDRAALAGSSMGGAYALDAALTAPERVTRVALVGAGLSGHEWPEPMASDSREAMLAAVPLEKLERYLDHTAERVDEADVRAIADANVRYLVVGPHRTPDEVDQDFYARALEMCENVYRRAWTDPKWTEDVPDTRHRLAEITAPTLVIIGLEDGSGLLKLADRFEHEIPGATRLDLPDTGHLPPMERPAEVTEALRSWLADQEADVTR</sequence>
<dbReference type="Pfam" id="PF00561">
    <property type="entry name" value="Abhydrolase_1"/>
    <property type="match status" value="1"/>
</dbReference>
<dbReference type="RefSeq" id="WP_285966486.1">
    <property type="nucleotide sequence ID" value="NZ_CP127294.1"/>
</dbReference>
<evidence type="ECO:0000256" key="1">
    <source>
        <dbReference type="ARBA" id="ARBA00022801"/>
    </source>
</evidence>
<dbReference type="Gene3D" id="3.40.50.1820">
    <property type="entry name" value="alpha/beta hydrolase"/>
    <property type="match status" value="1"/>
</dbReference>
<dbReference type="PANTHER" id="PTHR43798">
    <property type="entry name" value="MONOACYLGLYCEROL LIPASE"/>
    <property type="match status" value="1"/>
</dbReference>
<dbReference type="SUPFAM" id="SSF53474">
    <property type="entry name" value="alpha/beta-Hydrolases"/>
    <property type="match status" value="1"/>
</dbReference>
<dbReference type="KEGG" id="acab:QRX50_30075"/>
<dbReference type="InterPro" id="IPR000639">
    <property type="entry name" value="Epox_hydrolase-like"/>
</dbReference>
<evidence type="ECO:0000313" key="4">
    <source>
        <dbReference type="Proteomes" id="UP001236014"/>
    </source>
</evidence>
<accession>A0A9Y2I9S3</accession>
<dbReference type="InterPro" id="IPR029058">
    <property type="entry name" value="AB_hydrolase_fold"/>
</dbReference>
<dbReference type="AlphaFoldDB" id="A0A9Y2I9S3"/>
<dbReference type="GO" id="GO:0016020">
    <property type="term" value="C:membrane"/>
    <property type="evidence" value="ECO:0007669"/>
    <property type="project" value="TreeGrafter"/>
</dbReference>
<proteinExistence type="predicted"/>